<feature type="domain" description="Lantibiotic dehydratase N-terminal" evidence="1">
    <location>
        <begin position="49"/>
        <end position="697"/>
    </location>
</feature>
<dbReference type="NCBIfam" id="TIGR03891">
    <property type="entry name" value="thiopep_ocin"/>
    <property type="match status" value="1"/>
</dbReference>
<dbReference type="Pfam" id="PF04738">
    <property type="entry name" value="Lant_dehydr_N"/>
    <property type="match status" value="1"/>
</dbReference>
<protein>
    <submittedName>
        <fullName evidence="3">Putative lantibiotic dehydratase</fullName>
    </submittedName>
</protein>
<accession>A0A7U3UUH4</accession>
<evidence type="ECO:0000259" key="2">
    <source>
        <dbReference type="Pfam" id="PF14028"/>
    </source>
</evidence>
<dbReference type="InterPro" id="IPR023809">
    <property type="entry name" value="Thiopep_bacteriocin_synth_dom"/>
</dbReference>
<dbReference type="AlphaFoldDB" id="A0A7U3UUH4"/>
<evidence type="ECO:0000259" key="1">
    <source>
        <dbReference type="Pfam" id="PF04738"/>
    </source>
</evidence>
<reference evidence="3 4" key="1">
    <citation type="journal article" date="2010" name="J. Bacteriol.">
        <title>Biochemical characterization of a novel indole prenyltransferase from Streptomyces sp. SN-593.</title>
        <authorList>
            <person name="Takahashi S."/>
            <person name="Takagi H."/>
            <person name="Toyoda A."/>
            <person name="Uramoto M."/>
            <person name="Nogawa T."/>
            <person name="Ueki M."/>
            <person name="Sakaki Y."/>
            <person name="Osada H."/>
        </authorList>
    </citation>
    <scope>NUCLEOTIDE SEQUENCE [LARGE SCALE GENOMIC DNA]</scope>
    <source>
        <strain evidence="3 4">SN-593</strain>
    </source>
</reference>
<reference evidence="3 4" key="2">
    <citation type="journal article" date="2011" name="J. Antibiot.">
        <title>Furaquinocins I and J: novel polyketide isoprenoid hybrid compounds from Streptomyces reveromyceticus SN-593.</title>
        <authorList>
            <person name="Panthee S."/>
            <person name="Takahashi S."/>
            <person name="Takagi H."/>
            <person name="Nogawa T."/>
            <person name="Oowada E."/>
            <person name="Uramoto M."/>
            <person name="Osada H."/>
        </authorList>
    </citation>
    <scope>NUCLEOTIDE SEQUENCE [LARGE SCALE GENOMIC DNA]</scope>
    <source>
        <strain evidence="3 4">SN-593</strain>
    </source>
</reference>
<feature type="domain" description="Thiopeptide-type bacteriocin biosynthesis" evidence="2">
    <location>
        <begin position="764"/>
        <end position="1015"/>
    </location>
</feature>
<dbReference type="EMBL" id="AP018365">
    <property type="protein sequence ID" value="BBA99052.1"/>
    <property type="molecule type" value="Genomic_DNA"/>
</dbReference>
<proteinExistence type="predicted"/>
<name>A0A7U3UUH4_9ACTN</name>
<dbReference type="Pfam" id="PF14028">
    <property type="entry name" value="Lant_dehydr_C"/>
    <property type="match status" value="1"/>
</dbReference>
<organism evidence="3 4">
    <name type="scientific">Actinacidiphila reveromycinica</name>
    <dbReference type="NCBI Taxonomy" id="659352"/>
    <lineage>
        <taxon>Bacteria</taxon>
        <taxon>Bacillati</taxon>
        <taxon>Actinomycetota</taxon>
        <taxon>Actinomycetes</taxon>
        <taxon>Kitasatosporales</taxon>
        <taxon>Streptomycetaceae</taxon>
        <taxon>Actinacidiphila</taxon>
    </lineage>
</organism>
<gene>
    <name evidence="3" type="ORF">RVR_5510</name>
</gene>
<sequence>MTSRASTYTWQGLALLRASTLPGAADVPRTLDLDDPTSTRLWLERVWGRPGVHHALSLASPGLSNAVRTLIGDPTRSARDVRRAASSTVAYLLRWQHRSTPLGLFSGVAPATVGPQVGAQWRDKHPMTVRTDGEWIAAVIKRLHRSPGLLQRLPLLANDVAHVRGGRLVAPGPPSLAFDHTLGPIEISIRNRPPVAATMEAARTPIPYRDLHARLRTQFPRAPSEQVHTLLTELVDQQFLLTSLPAPMTTTDALDHLCRALDDVHADEVPDVQETVQALRAIREDLSGRQPTLTTDGLDVIASRMTAVTDVTDRPLHVDTALDCDVQIPPAVIDEVTAAVTAAYRTTPQPYGRWAWLDYHNRFRDRYGPGAVVPVPDLVADSGLGLPTGYDGVTRESVPKAHTARDDVLLALVQQALMNGRGELLLTKETVATLEAAAGSDERILAPRVEAGFEIHAPSGAALARGDFRAVLTAMPRPASSLAGRFAHALPSDARKALAATYAGSPEALDAQLVFTPRRARNTNVARTPLLLPRVLEISGWKHTDGGSGVPGESVLPLTEIGVTADARTLRLVHLPTGRTIHLQVVHALEAGLQTPVLARFLAEVSTARSAVYGLFDFGAASRLPYLPRVRHGRTVLRPARWLLKATDLPGRRATGAQWDAAFDSWRARMAVPDQVAVVDYDQVLPVDLTHPVHRQLVRTQIGDAHELEMRETSCGDAAHGWTGRATEFWISLALPQAPAPRLPAPVRTVAPSDRQLPGGNALHARIHADPLRFADILTRHLSRLLTTLDDRAPTWWFSRRRELSHADADQQLTLTLHPRPGTHAEVLEVFNAWAAELYSLGLSSGFALVPYQPQTGRWGYDEAMDAAHRLFAEDSTATLAQLTFADRNRLSPQALAAASAFHLASRLAPCPDDGFQRLVADLPRSTGPLDRKVRDQALHLADSAAGPLADLPGGERVVAAWQSRADAADAYRHALAGQRDPFTAARSLIHQHHLRAVNTDPMSEAVTVRLVRAAALRNLRTTR</sequence>
<reference evidence="3 4" key="3">
    <citation type="journal article" date="2011" name="Nat. Chem. Biol.">
        <title>Reveromycin A biosynthesis uses RevG and RevJ for stereospecific spiroacetal formation.</title>
        <authorList>
            <person name="Takahashi S."/>
            <person name="Toyoda A."/>
            <person name="Sekiyama Y."/>
            <person name="Takagi H."/>
            <person name="Nogawa T."/>
            <person name="Uramoto M."/>
            <person name="Suzuki R."/>
            <person name="Koshino H."/>
            <person name="Kumano T."/>
            <person name="Panthee S."/>
            <person name="Dairi T."/>
            <person name="Ishikawa J."/>
            <person name="Ikeda H."/>
            <person name="Sakaki Y."/>
            <person name="Osada H."/>
        </authorList>
    </citation>
    <scope>NUCLEOTIDE SEQUENCE [LARGE SCALE GENOMIC DNA]</scope>
    <source>
        <strain evidence="3 4">SN-593</strain>
    </source>
</reference>
<dbReference type="KEGG" id="arev:RVR_5510"/>
<dbReference type="RefSeq" id="WP_202235091.1">
    <property type="nucleotide sequence ID" value="NZ_AP018365.1"/>
</dbReference>
<evidence type="ECO:0000313" key="4">
    <source>
        <dbReference type="Proteomes" id="UP000595703"/>
    </source>
</evidence>
<keyword evidence="4" id="KW-1185">Reference proteome</keyword>
<dbReference type="InterPro" id="IPR006827">
    <property type="entry name" value="Lant_deHydtase_N"/>
</dbReference>
<evidence type="ECO:0000313" key="3">
    <source>
        <dbReference type="EMBL" id="BBA99052.1"/>
    </source>
</evidence>
<dbReference type="Proteomes" id="UP000595703">
    <property type="component" value="Chromosome"/>
</dbReference>
<reference evidence="3 4" key="4">
    <citation type="journal article" date="2020" name="Sci. Rep.">
        <title>beta-carboline chemical signals induce reveromycin production through a LuxR family regulator in Streptomyces sp. SN-593.</title>
        <authorList>
            <person name="Panthee S."/>
            <person name="Kito N."/>
            <person name="Hayashi T."/>
            <person name="Shimizu T."/>
            <person name="Ishikawa J."/>
            <person name="Hamamoto H."/>
            <person name="Osada H."/>
            <person name="Takahashi S."/>
        </authorList>
    </citation>
    <scope>NUCLEOTIDE SEQUENCE [LARGE SCALE GENOMIC DNA]</scope>
    <source>
        <strain evidence="3 4">SN-593</strain>
    </source>
</reference>